<dbReference type="Proteomes" id="UP000503482">
    <property type="component" value="Chromosome"/>
</dbReference>
<evidence type="ECO:0000313" key="3">
    <source>
        <dbReference type="Proteomes" id="UP000503482"/>
    </source>
</evidence>
<protein>
    <submittedName>
        <fullName evidence="2">Heme-binding domain-containing protein</fullName>
    </submittedName>
</protein>
<dbReference type="InterPro" id="IPR036909">
    <property type="entry name" value="Cyt_c-like_dom_sf"/>
</dbReference>
<evidence type="ECO:0000259" key="1">
    <source>
        <dbReference type="SMART" id="SM01235"/>
    </source>
</evidence>
<dbReference type="InterPro" id="IPR025992">
    <property type="entry name" value="Haem-bd"/>
</dbReference>
<gene>
    <name evidence="2" type="ORF">AVENP_1261</name>
</gene>
<dbReference type="GO" id="GO:0009055">
    <property type="term" value="F:electron transfer activity"/>
    <property type="evidence" value="ECO:0007669"/>
    <property type="project" value="InterPro"/>
</dbReference>
<dbReference type="SMART" id="SM01235">
    <property type="entry name" value="Haem_bd"/>
    <property type="match status" value="1"/>
</dbReference>
<name>A0AAE7BAS6_9BACT</name>
<dbReference type="RefSeq" id="WP_128358721.1">
    <property type="nucleotide sequence ID" value="NZ_CP053840.1"/>
</dbReference>
<dbReference type="SUPFAM" id="SSF46626">
    <property type="entry name" value="Cytochrome c"/>
    <property type="match status" value="1"/>
</dbReference>
<dbReference type="KEGG" id="avp:AVENP_1261"/>
<feature type="domain" description="Haem-binding" evidence="1">
    <location>
        <begin position="10"/>
        <end position="138"/>
    </location>
</feature>
<reference evidence="2 3" key="1">
    <citation type="submission" date="2020-05" db="EMBL/GenBank/DDBJ databases">
        <title>Complete genome sequencing of Campylobacter and Arcobacter type strains.</title>
        <authorList>
            <person name="Miller W.G."/>
            <person name="Yee E."/>
        </authorList>
    </citation>
    <scope>NUCLEOTIDE SEQUENCE [LARGE SCALE GENOMIC DNA]</scope>
    <source>
        <strain evidence="2 3">LMG 26156</strain>
    </source>
</reference>
<sequence>MIGKVVIGTVLVAVAIQFIPYGKTYTNPPVVAEPTWDSPRTKELFNNACANCHSNQTIYPWYSKVAPVSWLVANDVDEGREHFNVSTWGFQKKNKGDEAAKELKGGDMPPWFYLPTHPEAKLTESQTQELITGLEKTFGKEEGEGNEGKEEK</sequence>
<accession>A0AAE7BAS6</accession>
<keyword evidence="3" id="KW-1185">Reference proteome</keyword>
<dbReference type="GO" id="GO:0020037">
    <property type="term" value="F:heme binding"/>
    <property type="evidence" value="ECO:0007669"/>
    <property type="project" value="InterPro"/>
</dbReference>
<proteinExistence type="predicted"/>
<dbReference type="Pfam" id="PF14376">
    <property type="entry name" value="Haem_bd"/>
    <property type="match status" value="1"/>
</dbReference>
<evidence type="ECO:0000313" key="2">
    <source>
        <dbReference type="EMBL" id="QKF66815.1"/>
    </source>
</evidence>
<organism evidence="2 3">
    <name type="scientific">Arcobacter venerupis</name>
    <dbReference type="NCBI Taxonomy" id="1054033"/>
    <lineage>
        <taxon>Bacteria</taxon>
        <taxon>Pseudomonadati</taxon>
        <taxon>Campylobacterota</taxon>
        <taxon>Epsilonproteobacteria</taxon>
        <taxon>Campylobacterales</taxon>
        <taxon>Arcobacteraceae</taxon>
        <taxon>Arcobacter</taxon>
    </lineage>
</organism>
<dbReference type="AlphaFoldDB" id="A0AAE7BAS6"/>
<dbReference type="EMBL" id="CP053840">
    <property type="protein sequence ID" value="QKF66815.1"/>
    <property type="molecule type" value="Genomic_DNA"/>
</dbReference>